<feature type="domain" description="Peptide methionine sulphoxide reductase MsrA" evidence="5">
    <location>
        <begin position="3"/>
        <end position="113"/>
    </location>
</feature>
<keyword evidence="2" id="KW-0560">Oxidoreductase</keyword>
<accession>M5Q157</accession>
<dbReference type="Gene3D" id="3.30.1060.10">
    <property type="entry name" value="Peptide methionine sulphoxide reductase MsrA"/>
    <property type="match status" value="1"/>
</dbReference>
<evidence type="ECO:0000256" key="1">
    <source>
        <dbReference type="ARBA" id="ARBA00012502"/>
    </source>
</evidence>
<organism evidence="6 7">
    <name type="scientific">Desulfocurvibacter africanus PCS</name>
    <dbReference type="NCBI Taxonomy" id="1262666"/>
    <lineage>
        <taxon>Bacteria</taxon>
        <taxon>Pseudomonadati</taxon>
        <taxon>Thermodesulfobacteriota</taxon>
        <taxon>Desulfovibrionia</taxon>
        <taxon>Desulfovibrionales</taxon>
        <taxon>Desulfovibrionaceae</taxon>
        <taxon>Desulfocurvibacter</taxon>
    </lineage>
</organism>
<dbReference type="InterPro" id="IPR036509">
    <property type="entry name" value="Met_Sox_Rdtase_MsrA_sf"/>
</dbReference>
<dbReference type="InterPro" id="IPR002569">
    <property type="entry name" value="Met_Sox_Rdtase_MsrA_dom"/>
</dbReference>
<dbReference type="EMBL" id="AOSV01000030">
    <property type="protein sequence ID" value="EMG36263.1"/>
    <property type="molecule type" value="Genomic_DNA"/>
</dbReference>
<comment type="caution">
    <text evidence="6">The sequence shown here is derived from an EMBL/GenBank/DDBJ whole genome shotgun (WGS) entry which is preliminary data.</text>
</comment>
<evidence type="ECO:0000259" key="5">
    <source>
        <dbReference type="Pfam" id="PF01625"/>
    </source>
</evidence>
<dbReference type="SUPFAM" id="SSF55068">
    <property type="entry name" value="Peptide methionine sulfoxide reductase"/>
    <property type="match status" value="1"/>
</dbReference>
<dbReference type="Proteomes" id="UP000011922">
    <property type="component" value="Unassembled WGS sequence"/>
</dbReference>
<dbReference type="PANTHER" id="PTHR43774:SF1">
    <property type="entry name" value="PEPTIDE METHIONINE SULFOXIDE REDUCTASE MSRA 2"/>
    <property type="match status" value="1"/>
</dbReference>
<gene>
    <name evidence="6" type="ORF">PCS_02766</name>
</gene>
<sequence length="186" mass="21659">MWRTRVGYAGGSTPDPTYRRIGDHSETLQIEYDPQTIDYAELLRLFWEGHEPTRPAWSRQYASVIFWVDEEERRLAEESLREWNARRGGVYTRVERLEEFHRAEDYHQKYYLRGAAEVMLDFTAIYPAQLGQRAFADSPAAARVNGYLGGYGGPERLARDLALLGLSPRGERYLRRVVERSGGLWR</sequence>
<proteinExistence type="predicted"/>
<evidence type="ECO:0000256" key="4">
    <source>
        <dbReference type="ARBA" id="ARBA00048782"/>
    </source>
</evidence>
<name>M5Q157_DESAF</name>
<protein>
    <recommendedName>
        <fullName evidence="1">peptide-methionine (S)-S-oxide reductase</fullName>
        <ecNumber evidence="1">1.8.4.11</ecNumber>
    </recommendedName>
</protein>
<dbReference type="PATRIC" id="fig|1262666.3.peg.2797"/>
<reference evidence="6 7" key="1">
    <citation type="journal article" date="2013" name="Genome Announc.">
        <title>Draft Genome Sequence for Desulfovibrio africanus Strain PCS.</title>
        <authorList>
            <person name="Brown S.D."/>
            <person name="Utturkar S.M."/>
            <person name="Arkin A.P."/>
            <person name="Deutschbauer A.M."/>
            <person name="Elias D.A."/>
            <person name="Hazen T.C."/>
            <person name="Chakraborty R."/>
        </authorList>
    </citation>
    <scope>NUCLEOTIDE SEQUENCE [LARGE SCALE GENOMIC DNA]</scope>
    <source>
        <strain evidence="6 7">PCS</strain>
    </source>
</reference>
<dbReference type="EC" id="1.8.4.11" evidence="1"/>
<evidence type="ECO:0000256" key="3">
    <source>
        <dbReference type="ARBA" id="ARBA00047806"/>
    </source>
</evidence>
<evidence type="ECO:0000313" key="7">
    <source>
        <dbReference type="Proteomes" id="UP000011922"/>
    </source>
</evidence>
<evidence type="ECO:0000256" key="2">
    <source>
        <dbReference type="ARBA" id="ARBA00023002"/>
    </source>
</evidence>
<evidence type="ECO:0000313" key="6">
    <source>
        <dbReference type="EMBL" id="EMG36263.1"/>
    </source>
</evidence>
<dbReference type="Pfam" id="PF01625">
    <property type="entry name" value="PMSR"/>
    <property type="match status" value="1"/>
</dbReference>
<dbReference type="AlphaFoldDB" id="M5Q157"/>
<dbReference type="PANTHER" id="PTHR43774">
    <property type="entry name" value="PEPTIDE METHIONINE SULFOXIDE REDUCTASE"/>
    <property type="match status" value="1"/>
</dbReference>
<comment type="catalytic activity">
    <reaction evidence="4">
        <text>[thioredoxin]-disulfide + L-methionine + H2O = L-methionine (S)-S-oxide + [thioredoxin]-dithiol</text>
        <dbReference type="Rhea" id="RHEA:19993"/>
        <dbReference type="Rhea" id="RHEA-COMP:10698"/>
        <dbReference type="Rhea" id="RHEA-COMP:10700"/>
        <dbReference type="ChEBI" id="CHEBI:15377"/>
        <dbReference type="ChEBI" id="CHEBI:29950"/>
        <dbReference type="ChEBI" id="CHEBI:50058"/>
        <dbReference type="ChEBI" id="CHEBI:57844"/>
        <dbReference type="ChEBI" id="CHEBI:58772"/>
        <dbReference type="EC" id="1.8.4.11"/>
    </reaction>
</comment>
<comment type="catalytic activity">
    <reaction evidence="3">
        <text>L-methionyl-[protein] + [thioredoxin]-disulfide + H2O = L-methionyl-(S)-S-oxide-[protein] + [thioredoxin]-dithiol</text>
        <dbReference type="Rhea" id="RHEA:14217"/>
        <dbReference type="Rhea" id="RHEA-COMP:10698"/>
        <dbReference type="Rhea" id="RHEA-COMP:10700"/>
        <dbReference type="Rhea" id="RHEA-COMP:12313"/>
        <dbReference type="Rhea" id="RHEA-COMP:12315"/>
        <dbReference type="ChEBI" id="CHEBI:15377"/>
        <dbReference type="ChEBI" id="CHEBI:16044"/>
        <dbReference type="ChEBI" id="CHEBI:29950"/>
        <dbReference type="ChEBI" id="CHEBI:44120"/>
        <dbReference type="ChEBI" id="CHEBI:50058"/>
        <dbReference type="EC" id="1.8.4.11"/>
    </reaction>
</comment>
<dbReference type="GO" id="GO:0008113">
    <property type="term" value="F:peptide-methionine (S)-S-oxide reductase activity"/>
    <property type="evidence" value="ECO:0007669"/>
    <property type="project" value="UniProtKB-EC"/>
</dbReference>